<dbReference type="EMBL" id="ASHM01087447">
    <property type="protein sequence ID" value="PNX62310.1"/>
    <property type="molecule type" value="Genomic_DNA"/>
</dbReference>
<feature type="non-terminal residue" evidence="3">
    <location>
        <position position="34"/>
    </location>
</feature>
<protein>
    <submittedName>
        <fullName evidence="3">Uncharacterized protein</fullName>
    </submittedName>
</protein>
<name>A0A2K3K7P4_TRIPR</name>
<evidence type="ECO:0000313" key="4">
    <source>
        <dbReference type="Proteomes" id="UP000236291"/>
    </source>
</evidence>
<dbReference type="EMBL" id="ASHM01072280">
    <property type="protein sequence ID" value="PNX55641.1"/>
    <property type="molecule type" value="Genomic_DNA"/>
</dbReference>
<dbReference type="EMBL" id="ASHM01086892">
    <property type="protein sequence ID" value="PNX62116.1"/>
    <property type="molecule type" value="Genomic_DNA"/>
</dbReference>
<dbReference type="AlphaFoldDB" id="A0A2K3K7P4"/>
<evidence type="ECO:0000313" key="1">
    <source>
        <dbReference type="EMBL" id="PNX55641.1"/>
    </source>
</evidence>
<organism evidence="3 4">
    <name type="scientific">Trifolium pratense</name>
    <name type="common">Red clover</name>
    <dbReference type="NCBI Taxonomy" id="57577"/>
    <lineage>
        <taxon>Eukaryota</taxon>
        <taxon>Viridiplantae</taxon>
        <taxon>Streptophyta</taxon>
        <taxon>Embryophyta</taxon>
        <taxon>Tracheophyta</taxon>
        <taxon>Spermatophyta</taxon>
        <taxon>Magnoliopsida</taxon>
        <taxon>eudicotyledons</taxon>
        <taxon>Gunneridae</taxon>
        <taxon>Pentapetalae</taxon>
        <taxon>rosids</taxon>
        <taxon>fabids</taxon>
        <taxon>Fabales</taxon>
        <taxon>Fabaceae</taxon>
        <taxon>Papilionoideae</taxon>
        <taxon>50 kb inversion clade</taxon>
        <taxon>NPAAA clade</taxon>
        <taxon>Hologalegina</taxon>
        <taxon>IRL clade</taxon>
        <taxon>Trifolieae</taxon>
        <taxon>Trifolium</taxon>
    </lineage>
</organism>
<proteinExistence type="predicted"/>
<evidence type="ECO:0000313" key="3">
    <source>
        <dbReference type="EMBL" id="PNX62310.1"/>
    </source>
</evidence>
<sequence>MTASWVGVVALAAKRERSRMMVMDELEKMVVVRW</sequence>
<evidence type="ECO:0000313" key="2">
    <source>
        <dbReference type="EMBL" id="PNX62116.1"/>
    </source>
</evidence>
<reference evidence="3 4" key="2">
    <citation type="journal article" date="2017" name="Front. Plant Sci.">
        <title>Gene Classification and Mining of Molecular Markers Useful in Red Clover (Trifolium pratense) Breeding.</title>
        <authorList>
            <person name="Istvanek J."/>
            <person name="Dluhosova J."/>
            <person name="Dluhos P."/>
            <person name="Patkova L."/>
            <person name="Nedelnik J."/>
            <person name="Repkova J."/>
        </authorList>
    </citation>
    <scope>NUCLEOTIDE SEQUENCE [LARGE SCALE GENOMIC DNA]</scope>
    <source>
        <strain evidence="4">cv. Tatra</strain>
        <tissue evidence="3">Young leaves</tissue>
    </source>
</reference>
<accession>A0A2K3K7P4</accession>
<gene>
    <name evidence="1" type="ORF">L195_g049271</name>
    <name evidence="2" type="ORF">L195_g052806</name>
    <name evidence="3" type="ORF">L195_g052913</name>
</gene>
<comment type="caution">
    <text evidence="3">The sequence shown here is derived from an EMBL/GenBank/DDBJ whole genome shotgun (WGS) entry which is preliminary data.</text>
</comment>
<reference evidence="3 4" key="1">
    <citation type="journal article" date="2014" name="Am. J. Bot.">
        <title>Genome assembly and annotation for red clover (Trifolium pratense; Fabaceae).</title>
        <authorList>
            <person name="Istvanek J."/>
            <person name="Jaros M."/>
            <person name="Krenek A."/>
            <person name="Repkova J."/>
        </authorList>
    </citation>
    <scope>NUCLEOTIDE SEQUENCE [LARGE SCALE GENOMIC DNA]</scope>
    <source>
        <strain evidence="4">cv. Tatra</strain>
        <tissue evidence="3">Young leaves</tissue>
    </source>
</reference>
<dbReference type="Proteomes" id="UP000236291">
    <property type="component" value="Unassembled WGS sequence"/>
</dbReference>